<dbReference type="InterPro" id="IPR027417">
    <property type="entry name" value="P-loop_NTPase"/>
</dbReference>
<accession>B9YCI7</accession>
<reference evidence="1 2" key="1">
    <citation type="submission" date="2008-12" db="EMBL/GenBank/DDBJ databases">
        <authorList>
            <person name="Fulton L."/>
            <person name="Clifton S."/>
            <person name="Fulton B."/>
            <person name="Xu J."/>
            <person name="Minx P."/>
            <person name="Pepin K.H."/>
            <person name="Johnson M."/>
            <person name="Bhonagiri V."/>
            <person name="Nash W.E."/>
            <person name="Mardis E.R."/>
            <person name="Wilson R.K."/>
        </authorList>
    </citation>
    <scope>NUCLEOTIDE SEQUENCE [LARGE SCALE GENOMIC DNA]</scope>
    <source>
        <strain evidence="1 2">DSM 12042</strain>
    </source>
</reference>
<gene>
    <name evidence="1" type="ORF">HOLDEFILI_03549</name>
</gene>
<dbReference type="SUPFAM" id="SSF52540">
    <property type="entry name" value="P-loop containing nucleoside triphosphate hydrolases"/>
    <property type="match status" value="1"/>
</dbReference>
<reference evidence="1 2" key="2">
    <citation type="submission" date="2009-02" db="EMBL/GenBank/DDBJ databases">
        <title>Draft genome sequence of Holdemania filiformis DSM 12042.</title>
        <authorList>
            <person name="Sudarsanam P."/>
            <person name="Ley R."/>
            <person name="Guruge J."/>
            <person name="Turnbaugh P.J."/>
            <person name="Mahowald M."/>
            <person name="Liep D."/>
            <person name="Gordon J."/>
        </authorList>
    </citation>
    <scope>NUCLEOTIDE SEQUENCE [LARGE SCALE GENOMIC DNA]</scope>
    <source>
        <strain evidence="1 2">DSM 12042</strain>
    </source>
</reference>
<dbReference type="InterPro" id="IPR052922">
    <property type="entry name" value="Cytidylate_Kinase-2"/>
</dbReference>
<proteinExistence type="predicted"/>
<dbReference type="PANTHER" id="PTHR37816:SF2">
    <property type="entry name" value="DNA TOPOLOGY MODULATION PROTEIN FLAR-RELATED PROTEIN"/>
    <property type="match status" value="1"/>
</dbReference>
<evidence type="ECO:0008006" key="3">
    <source>
        <dbReference type="Google" id="ProtNLM"/>
    </source>
</evidence>
<dbReference type="STRING" id="545696.HOLDEFILI_03549"/>
<comment type="caution">
    <text evidence="1">The sequence shown here is derived from an EMBL/GenBank/DDBJ whole genome shotgun (WGS) entry which is preliminary data.</text>
</comment>
<evidence type="ECO:0000313" key="1">
    <source>
        <dbReference type="EMBL" id="EEF66282.1"/>
    </source>
</evidence>
<dbReference type="Gene3D" id="3.40.50.300">
    <property type="entry name" value="P-loop containing nucleotide triphosphate hydrolases"/>
    <property type="match status" value="1"/>
</dbReference>
<sequence length="195" mass="22116">MNMTRGILLFGSSGSGKTTLGKKVAEALGYPYFDIDDYLWRKDTPIPFTRMYSRAEKASRLMHDISPFDHFVMAGSMDSFNAPFVPLFDLAVHVDAPTELRRQRLHQRELDTFGKRILPGGDMFEEHQRFLADSDRYDTDGSPCRKRHLEWAATLPCRVLYLNGAAPLTENLTVILNEYTALIASSSVPEIKDKP</sequence>
<dbReference type="HOGENOM" id="CLU_103067_0_0_9"/>
<dbReference type="eggNOG" id="COG0563">
    <property type="taxonomic scope" value="Bacteria"/>
</dbReference>
<organism evidence="1 2">
    <name type="scientific">Holdemania filiformis DSM 12042</name>
    <dbReference type="NCBI Taxonomy" id="545696"/>
    <lineage>
        <taxon>Bacteria</taxon>
        <taxon>Bacillati</taxon>
        <taxon>Bacillota</taxon>
        <taxon>Erysipelotrichia</taxon>
        <taxon>Erysipelotrichales</taxon>
        <taxon>Erysipelotrichaceae</taxon>
        <taxon>Holdemania</taxon>
    </lineage>
</organism>
<dbReference type="PANTHER" id="PTHR37816">
    <property type="entry name" value="YALI0E33011P"/>
    <property type="match status" value="1"/>
</dbReference>
<name>B9YCI7_9FIRM</name>
<dbReference type="Proteomes" id="UP000005950">
    <property type="component" value="Unassembled WGS sequence"/>
</dbReference>
<dbReference type="Pfam" id="PF13238">
    <property type="entry name" value="AAA_18"/>
    <property type="match status" value="1"/>
</dbReference>
<dbReference type="AlphaFoldDB" id="B9YCI7"/>
<evidence type="ECO:0000313" key="2">
    <source>
        <dbReference type="Proteomes" id="UP000005950"/>
    </source>
</evidence>
<protein>
    <recommendedName>
        <fullName evidence="3">Shikimate kinase</fullName>
    </recommendedName>
</protein>
<dbReference type="EMBL" id="ACCF01000224">
    <property type="protein sequence ID" value="EEF66282.1"/>
    <property type="molecule type" value="Genomic_DNA"/>
</dbReference>